<dbReference type="Pfam" id="PF01872">
    <property type="entry name" value="RibD_C"/>
    <property type="match status" value="1"/>
</dbReference>
<sequence length="184" mass="20776">MRKVTLFIAMSLDGYIADRNGSVDWLAGQEPDYDDMESYHEFIKDIDTVVMGWNTYHQVATELSPDEWIYRGLTTHVVTHRTMVSTEEIKFTKEDVCSLVTALKQEDGKGIWICGGANIIQPLIRENRIDRYHISVIPTILGSGLPLFPRTASPVGAPADGEIKLKCIKTQLYNGITDLIYEPR</sequence>
<dbReference type="RefSeq" id="WP_055657419.1">
    <property type="nucleotide sequence ID" value="NZ_CABIXC010000010.1"/>
</dbReference>
<dbReference type="InterPro" id="IPR050765">
    <property type="entry name" value="Riboflavin_Biosynth_HTPR"/>
</dbReference>
<dbReference type="Gene3D" id="3.40.430.10">
    <property type="entry name" value="Dihydrofolate Reductase, subunit A"/>
    <property type="match status" value="1"/>
</dbReference>
<dbReference type="GO" id="GO:0008703">
    <property type="term" value="F:5-amino-6-(5-phosphoribosylamino)uracil reductase activity"/>
    <property type="evidence" value="ECO:0007669"/>
    <property type="project" value="InterPro"/>
</dbReference>
<reference evidence="2 3" key="1">
    <citation type="submission" date="2015-09" db="EMBL/GenBank/DDBJ databases">
        <authorList>
            <consortium name="Pathogen Informatics"/>
        </authorList>
    </citation>
    <scope>NUCLEOTIDE SEQUENCE [LARGE SCALE GENOMIC DNA]</scope>
    <source>
        <strain evidence="2 3">2789STDY5608850</strain>
    </source>
</reference>
<dbReference type="InterPro" id="IPR002734">
    <property type="entry name" value="RibDG_C"/>
</dbReference>
<evidence type="ECO:0000259" key="1">
    <source>
        <dbReference type="Pfam" id="PF01872"/>
    </source>
</evidence>
<evidence type="ECO:0000313" key="2">
    <source>
        <dbReference type="EMBL" id="CUO72059.1"/>
    </source>
</evidence>
<dbReference type="Proteomes" id="UP000095651">
    <property type="component" value="Unassembled WGS sequence"/>
</dbReference>
<dbReference type="PANTHER" id="PTHR38011">
    <property type="entry name" value="DIHYDROFOLATE REDUCTASE FAMILY PROTEIN (AFU_ORTHOLOGUE AFUA_8G06820)"/>
    <property type="match status" value="1"/>
</dbReference>
<dbReference type="EMBL" id="CYZE01000010">
    <property type="protein sequence ID" value="CUO72059.1"/>
    <property type="molecule type" value="Genomic_DNA"/>
</dbReference>
<proteinExistence type="predicted"/>
<organism evidence="2 3">
    <name type="scientific">Hungatella hathewayi</name>
    <dbReference type="NCBI Taxonomy" id="154046"/>
    <lineage>
        <taxon>Bacteria</taxon>
        <taxon>Bacillati</taxon>
        <taxon>Bacillota</taxon>
        <taxon>Clostridia</taxon>
        <taxon>Lachnospirales</taxon>
        <taxon>Lachnospiraceae</taxon>
        <taxon>Hungatella</taxon>
    </lineage>
</organism>
<dbReference type="PANTHER" id="PTHR38011:SF11">
    <property type="entry name" value="2,5-DIAMINO-6-RIBOSYLAMINO-4(3H)-PYRIMIDINONE 5'-PHOSPHATE REDUCTASE"/>
    <property type="match status" value="1"/>
</dbReference>
<dbReference type="GO" id="GO:0009231">
    <property type="term" value="P:riboflavin biosynthetic process"/>
    <property type="evidence" value="ECO:0007669"/>
    <property type="project" value="InterPro"/>
</dbReference>
<name>A0A174HGC6_9FIRM</name>
<protein>
    <submittedName>
        <fullName evidence="2">Deaminase/reductase domain-containing protein</fullName>
    </submittedName>
</protein>
<evidence type="ECO:0000313" key="3">
    <source>
        <dbReference type="Proteomes" id="UP000095651"/>
    </source>
</evidence>
<gene>
    <name evidence="2" type="primary">yyaP</name>
    <name evidence="2" type="ORF">ERS852407_03713</name>
</gene>
<feature type="domain" description="Bacterial bifunctional deaminase-reductase C-terminal" evidence="1">
    <location>
        <begin position="2"/>
        <end position="171"/>
    </location>
</feature>
<dbReference type="InterPro" id="IPR024072">
    <property type="entry name" value="DHFR-like_dom_sf"/>
</dbReference>
<accession>A0A174HGC6</accession>
<dbReference type="SUPFAM" id="SSF53597">
    <property type="entry name" value="Dihydrofolate reductase-like"/>
    <property type="match status" value="1"/>
</dbReference>
<dbReference type="AlphaFoldDB" id="A0A174HGC6"/>